<dbReference type="EMBL" id="CAJNOB010000051">
    <property type="protein sequence ID" value="CAF0703315.1"/>
    <property type="molecule type" value="Genomic_DNA"/>
</dbReference>
<keyword evidence="2" id="KW-1185">Reference proteome</keyword>
<evidence type="ECO:0000313" key="2">
    <source>
        <dbReference type="Proteomes" id="UP000663859"/>
    </source>
</evidence>
<organism evidence="1 2">
    <name type="scientific">Candidatus Methylacidithermus pantelleriae</name>
    <dbReference type="NCBI Taxonomy" id="2744239"/>
    <lineage>
        <taxon>Bacteria</taxon>
        <taxon>Pseudomonadati</taxon>
        <taxon>Verrucomicrobiota</taxon>
        <taxon>Methylacidiphilae</taxon>
        <taxon>Methylacidiphilales</taxon>
        <taxon>Methylacidiphilaceae</taxon>
        <taxon>Candidatus Methylacidithermus</taxon>
    </lineage>
</organism>
<dbReference type="AlphaFoldDB" id="A0A8J2BP25"/>
<name>A0A8J2BP25_9BACT</name>
<sequence>MTFQAGGSGLRLSPSETLAVSTHSVKPNLLPGTRPVSDKDKTGFGAWKRFVPRLCSLFQTERRYRSWQVAIRFQNDRLFFQSSVCIPVSPRRATSQALPSLTLTLFEGKAL</sequence>
<proteinExistence type="predicted"/>
<protein>
    <submittedName>
        <fullName evidence="1">Uncharacterized protein</fullName>
    </submittedName>
</protein>
<gene>
    <name evidence="1" type="ORF">MPNT_550007</name>
</gene>
<accession>A0A8J2BP25</accession>
<dbReference type="Proteomes" id="UP000663859">
    <property type="component" value="Unassembled WGS sequence"/>
</dbReference>
<comment type="caution">
    <text evidence="1">The sequence shown here is derived from an EMBL/GenBank/DDBJ whole genome shotgun (WGS) entry which is preliminary data.</text>
</comment>
<reference evidence="1" key="1">
    <citation type="submission" date="2021-02" db="EMBL/GenBank/DDBJ databases">
        <authorList>
            <person name="Cremers G."/>
            <person name="Picone N."/>
        </authorList>
    </citation>
    <scope>NUCLEOTIDE SEQUENCE</scope>
    <source>
        <strain evidence="1">PQ17</strain>
    </source>
</reference>
<evidence type="ECO:0000313" key="1">
    <source>
        <dbReference type="EMBL" id="CAF0703315.1"/>
    </source>
</evidence>